<dbReference type="PANTHER" id="PTHR37017:SF11">
    <property type="entry name" value="ESTERASE_LIPASE_THIOESTERASE DOMAIN-CONTAINING PROTEIN"/>
    <property type="match status" value="1"/>
</dbReference>
<keyword evidence="2" id="KW-0378">Hydrolase</keyword>
<evidence type="ECO:0000259" key="1">
    <source>
        <dbReference type="Pfam" id="PF12697"/>
    </source>
</evidence>
<dbReference type="InterPro" id="IPR052897">
    <property type="entry name" value="Sec-Metab_Biosynth_Hydrolase"/>
</dbReference>
<evidence type="ECO:0000313" key="2">
    <source>
        <dbReference type="EMBL" id="MFD2464608.1"/>
    </source>
</evidence>
<dbReference type="PANTHER" id="PTHR37017">
    <property type="entry name" value="AB HYDROLASE-1 DOMAIN-CONTAINING PROTEIN-RELATED"/>
    <property type="match status" value="1"/>
</dbReference>
<dbReference type="InterPro" id="IPR029058">
    <property type="entry name" value="AB_hydrolase_fold"/>
</dbReference>
<reference evidence="3" key="1">
    <citation type="journal article" date="2019" name="Int. J. Syst. Evol. Microbiol.">
        <title>The Global Catalogue of Microorganisms (GCM) 10K type strain sequencing project: providing services to taxonomists for standard genome sequencing and annotation.</title>
        <authorList>
            <consortium name="The Broad Institute Genomics Platform"/>
            <consortium name="The Broad Institute Genome Sequencing Center for Infectious Disease"/>
            <person name="Wu L."/>
            <person name="Ma J."/>
        </authorList>
    </citation>
    <scope>NUCLEOTIDE SEQUENCE [LARGE SCALE GENOMIC DNA]</scope>
    <source>
        <strain evidence="3">CGMCC 4.7643</strain>
    </source>
</reference>
<feature type="domain" description="AB hydrolase-1" evidence="1">
    <location>
        <begin position="4"/>
        <end position="218"/>
    </location>
</feature>
<proteinExistence type="predicted"/>
<dbReference type="RefSeq" id="WP_345385815.1">
    <property type="nucleotide sequence ID" value="NZ_BAABHG010000001.1"/>
</dbReference>
<gene>
    <name evidence="2" type="ORF">ACFSYJ_38740</name>
</gene>
<name>A0ABW5GUI4_9PSEU</name>
<accession>A0ABW5GUI4</accession>
<dbReference type="Gene3D" id="3.40.50.1820">
    <property type="entry name" value="alpha/beta hydrolase"/>
    <property type="match status" value="1"/>
</dbReference>
<dbReference type="InterPro" id="IPR000073">
    <property type="entry name" value="AB_hydrolase_1"/>
</dbReference>
<dbReference type="Proteomes" id="UP001597419">
    <property type="component" value="Unassembled WGS sequence"/>
</dbReference>
<keyword evidence="3" id="KW-1185">Reference proteome</keyword>
<dbReference type="GO" id="GO:0016787">
    <property type="term" value="F:hydrolase activity"/>
    <property type="evidence" value="ECO:0007669"/>
    <property type="project" value="UniProtKB-KW"/>
</dbReference>
<evidence type="ECO:0000313" key="3">
    <source>
        <dbReference type="Proteomes" id="UP001597419"/>
    </source>
</evidence>
<dbReference type="Pfam" id="PF12697">
    <property type="entry name" value="Abhydrolase_6"/>
    <property type="match status" value="1"/>
</dbReference>
<organism evidence="2 3">
    <name type="scientific">Amycolatopsis samaneae</name>
    <dbReference type="NCBI Taxonomy" id="664691"/>
    <lineage>
        <taxon>Bacteria</taxon>
        <taxon>Bacillati</taxon>
        <taxon>Actinomycetota</taxon>
        <taxon>Actinomycetes</taxon>
        <taxon>Pseudonocardiales</taxon>
        <taxon>Pseudonocardiaceae</taxon>
        <taxon>Amycolatopsis</taxon>
    </lineage>
</organism>
<sequence>MANIVLVHGAWSDGSVWQGVSAALHDEGHRVLAIQLPLTSLDEDIAWTRREMAALDGPVTLVGHSYGGAVISGAAREAERAAALVFVAAYVPDEGDTIAALSGRGARTPGSAAIRFAGDGWSRIDASLFGDALCADLPATTARVLAAAQKPTHGACFRAASARGAWHDLPCAYVLSSGDRILDPGLQRWFAERANATPTVLRAGHLSPLSRPEAVAAAITAASAG</sequence>
<protein>
    <submittedName>
        <fullName evidence="2">Alpha/beta hydrolase</fullName>
    </submittedName>
</protein>
<dbReference type="EMBL" id="JBHUKU010000026">
    <property type="protein sequence ID" value="MFD2464608.1"/>
    <property type="molecule type" value="Genomic_DNA"/>
</dbReference>
<comment type="caution">
    <text evidence="2">The sequence shown here is derived from an EMBL/GenBank/DDBJ whole genome shotgun (WGS) entry which is preliminary data.</text>
</comment>
<dbReference type="SUPFAM" id="SSF53474">
    <property type="entry name" value="alpha/beta-Hydrolases"/>
    <property type="match status" value="1"/>
</dbReference>